<dbReference type="InterPro" id="IPR004438">
    <property type="entry name" value="Peptidase_M3B"/>
</dbReference>
<evidence type="ECO:0000256" key="3">
    <source>
        <dbReference type="ARBA" id="ARBA00022801"/>
    </source>
</evidence>
<dbReference type="InterPro" id="IPR045090">
    <property type="entry name" value="Pept_M3A_M3B"/>
</dbReference>
<gene>
    <name evidence="9" type="ORF">DCMF_17435</name>
</gene>
<dbReference type="OrthoDB" id="9766487at2"/>
<dbReference type="SUPFAM" id="SSF55486">
    <property type="entry name" value="Metalloproteases ('zincins'), catalytic domain"/>
    <property type="match status" value="1"/>
</dbReference>
<evidence type="ECO:0000256" key="2">
    <source>
        <dbReference type="ARBA" id="ARBA00022723"/>
    </source>
</evidence>
<comment type="function">
    <text evidence="6">Has oligopeptidase activity and degrades a variety of small bioactive peptides.</text>
</comment>
<dbReference type="Pfam" id="PF01432">
    <property type="entry name" value="Peptidase_M3"/>
    <property type="match status" value="1"/>
</dbReference>
<name>A0A3G1KVQ4_FORW1</name>
<evidence type="ECO:0000256" key="6">
    <source>
        <dbReference type="RuleBase" id="RU368091"/>
    </source>
</evidence>
<evidence type="ECO:0000256" key="1">
    <source>
        <dbReference type="ARBA" id="ARBA00022670"/>
    </source>
</evidence>
<evidence type="ECO:0000259" key="7">
    <source>
        <dbReference type="Pfam" id="PF01432"/>
    </source>
</evidence>
<dbReference type="NCBIfam" id="TIGR00181">
    <property type="entry name" value="pepF"/>
    <property type="match status" value="1"/>
</dbReference>
<accession>A0A3G1KVQ4</accession>
<keyword evidence="5 6" id="KW-0482">Metalloprotease</keyword>
<keyword evidence="4 6" id="KW-0862">Zinc</keyword>
<dbReference type="KEGG" id="fwa:DCMF_17435"/>
<keyword evidence="10" id="KW-1185">Reference proteome</keyword>
<dbReference type="Pfam" id="PF08439">
    <property type="entry name" value="Peptidase_M3_N"/>
    <property type="match status" value="1"/>
</dbReference>
<evidence type="ECO:0000256" key="5">
    <source>
        <dbReference type="ARBA" id="ARBA00023049"/>
    </source>
</evidence>
<evidence type="ECO:0000259" key="8">
    <source>
        <dbReference type="Pfam" id="PF08439"/>
    </source>
</evidence>
<dbReference type="AlphaFoldDB" id="A0A3G1KVQ4"/>
<keyword evidence="2 6" id="KW-0479">Metal-binding</keyword>
<proteinExistence type="inferred from homology"/>
<dbReference type="InterPro" id="IPR001567">
    <property type="entry name" value="Pept_M3A_M3B_dom"/>
</dbReference>
<dbReference type="Gene3D" id="1.20.140.70">
    <property type="entry name" value="Oligopeptidase f, N-terminal domain"/>
    <property type="match status" value="1"/>
</dbReference>
<dbReference type="GO" id="GO:0004222">
    <property type="term" value="F:metalloendopeptidase activity"/>
    <property type="evidence" value="ECO:0007669"/>
    <property type="project" value="UniProtKB-UniRule"/>
</dbReference>
<evidence type="ECO:0000256" key="4">
    <source>
        <dbReference type="ARBA" id="ARBA00022833"/>
    </source>
</evidence>
<dbReference type="GO" id="GO:0006518">
    <property type="term" value="P:peptide metabolic process"/>
    <property type="evidence" value="ECO:0007669"/>
    <property type="project" value="TreeGrafter"/>
</dbReference>
<dbReference type="GO" id="GO:0046872">
    <property type="term" value="F:metal ion binding"/>
    <property type="evidence" value="ECO:0007669"/>
    <property type="project" value="UniProtKB-UniRule"/>
</dbReference>
<keyword evidence="3 6" id="KW-0378">Hydrolase</keyword>
<evidence type="ECO:0000313" key="9">
    <source>
        <dbReference type="EMBL" id="ATW26305.1"/>
    </source>
</evidence>
<dbReference type="RefSeq" id="WP_148135604.1">
    <property type="nucleotide sequence ID" value="NZ_CP017634.1"/>
</dbReference>
<dbReference type="PANTHER" id="PTHR11804">
    <property type="entry name" value="PROTEASE M3 THIMET OLIGOPEPTIDASE-RELATED"/>
    <property type="match status" value="1"/>
</dbReference>
<dbReference type="Gene3D" id="1.10.1370.20">
    <property type="entry name" value="Oligoendopeptidase f, C-terminal domain"/>
    <property type="match status" value="1"/>
</dbReference>
<dbReference type="InterPro" id="IPR042088">
    <property type="entry name" value="OligoPept_F_C"/>
</dbReference>
<protein>
    <recommendedName>
        <fullName evidence="6">Oligopeptidase F</fullName>
        <ecNumber evidence="6">3.4.24.-</ecNumber>
    </recommendedName>
</protein>
<dbReference type="Gene3D" id="1.10.287.830">
    <property type="entry name" value="putative peptidase helix hairpin domain like"/>
    <property type="match status" value="1"/>
</dbReference>
<keyword evidence="1 6" id="KW-0645">Protease</keyword>
<evidence type="ECO:0000313" key="10">
    <source>
        <dbReference type="Proteomes" id="UP000323521"/>
    </source>
</evidence>
<dbReference type="InterPro" id="IPR013647">
    <property type="entry name" value="OligopepF_N_dom"/>
</dbReference>
<sequence>MGDEKKLKKREDIPVKYKWHLEEIYADDELWEKDFDKLKELLGQVSQFRGKLAESARTLLECLRFQDELGKLSDKVFVYAQMRKDENNANTKYQGMKDRAQGLMVRVGEALAFIQPEILAIEPDRLQDFLRRDPGLGLYQYYLEEITRMRAHTLSAREEEIIAMSGEMAEGPRSIFSMLNNADIKFPEITDEDGDRVPITHGSYIKFMESEERRVRQEAFKGLYDSYGKQRNTLAALLNASVKKDVFYARVRQYGSALEASLDDDNVPVRVYENLIKTVRDHFNIFYRYVALRKKILGVPDLHMYDIYAPLVKEVKTNIPYEDAVKMVEQGLVSLGESYVGDLHRGLTSGWVDVQENEGKTPGAYSWGAYGTHPYVLLNYHNNLDHVFTLAHEMGHSLHSYYSWQTQPYVYSYYKIFVAEVASTVNETLLTRYLMQTAPDEKQKLYLINHYLEEFRGTVFRQTMFAEFEKIIHEKVESGEPLTTDALCEIYYKLNQDYYGPEMVIDEDISLEWARIPHFYNAFYVYKYATGFSAASALSQAILQDGQPAVDRYREFLKGGGSDYPINLLKKAGVDMAEPAPVVQALKVFEEMLTEMEKML</sequence>
<comment type="cofactor">
    <cofactor evidence="6">
        <name>Zn(2+)</name>
        <dbReference type="ChEBI" id="CHEBI:29105"/>
    </cofactor>
    <text evidence="6">Binds 1 zinc ion.</text>
</comment>
<reference evidence="9 10" key="1">
    <citation type="submission" date="2016-10" db="EMBL/GenBank/DDBJ databases">
        <title>Complete Genome Sequence of Peptococcaceae strain DCMF.</title>
        <authorList>
            <person name="Edwards R.J."/>
            <person name="Holland S.I."/>
            <person name="Deshpande N.P."/>
            <person name="Wong Y.K."/>
            <person name="Ertan H."/>
            <person name="Manefield M."/>
            <person name="Russell T.L."/>
            <person name="Lee M.J."/>
        </authorList>
    </citation>
    <scope>NUCLEOTIDE SEQUENCE [LARGE SCALE GENOMIC DNA]</scope>
    <source>
        <strain evidence="9 10">DCMF</strain>
    </source>
</reference>
<dbReference type="PANTHER" id="PTHR11804:SF84">
    <property type="entry name" value="SACCHAROLYSIN"/>
    <property type="match status" value="1"/>
</dbReference>
<dbReference type="EMBL" id="CP017634">
    <property type="protein sequence ID" value="ATW26305.1"/>
    <property type="molecule type" value="Genomic_DNA"/>
</dbReference>
<dbReference type="CDD" id="cd09608">
    <property type="entry name" value="M3B_PepF"/>
    <property type="match status" value="1"/>
</dbReference>
<dbReference type="GO" id="GO:0006508">
    <property type="term" value="P:proteolysis"/>
    <property type="evidence" value="ECO:0007669"/>
    <property type="project" value="UniProtKB-KW"/>
</dbReference>
<comment type="similarity">
    <text evidence="6">Belongs to the peptidase M3B family.</text>
</comment>
<dbReference type="EC" id="3.4.24.-" evidence="6"/>
<organism evidence="9 10">
    <name type="scientific">Formimonas warabiya</name>
    <dbReference type="NCBI Taxonomy" id="1761012"/>
    <lineage>
        <taxon>Bacteria</taxon>
        <taxon>Bacillati</taxon>
        <taxon>Bacillota</taxon>
        <taxon>Clostridia</taxon>
        <taxon>Eubacteriales</taxon>
        <taxon>Peptococcaceae</taxon>
        <taxon>Candidatus Formimonas</taxon>
    </lineage>
</organism>
<feature type="domain" description="Peptidase M3A/M3B catalytic" evidence="7">
    <location>
        <begin position="207"/>
        <end position="587"/>
    </location>
</feature>
<dbReference type="Proteomes" id="UP000323521">
    <property type="component" value="Chromosome"/>
</dbReference>
<feature type="domain" description="Oligopeptidase F N-terminal" evidence="8">
    <location>
        <begin position="117"/>
        <end position="186"/>
    </location>
</feature>